<comment type="caution">
    <text evidence="2">The sequence shown here is derived from an EMBL/GenBank/DDBJ whole genome shotgun (WGS) entry which is preliminary data.</text>
</comment>
<gene>
    <name evidence="2" type="ORF">C8Q71DRAFT_853841</name>
</gene>
<proteinExistence type="predicted"/>
<dbReference type="EMBL" id="JADCUA010000003">
    <property type="protein sequence ID" value="KAH9841451.1"/>
    <property type="molecule type" value="Genomic_DNA"/>
</dbReference>
<feature type="region of interest" description="Disordered" evidence="1">
    <location>
        <begin position="54"/>
        <end position="74"/>
    </location>
</feature>
<keyword evidence="3" id="KW-1185">Reference proteome</keyword>
<feature type="compositionally biased region" description="Low complexity" evidence="1">
    <location>
        <begin position="54"/>
        <end position="70"/>
    </location>
</feature>
<name>A0ABQ8KTN6_9APHY</name>
<dbReference type="Proteomes" id="UP000814176">
    <property type="component" value="Unassembled WGS sequence"/>
</dbReference>
<sequence>MEGAPESERENFSWLALDELDGGMSLLYSEHLPQSLEPSVNLLPVLSPLHPLSHTLSGGSSSTSTSFPGTPVRPLTPPGLPLERTLLPEQIPLLSWRRDVKQCFEVQCPRCDAWIRTGAKLKPSLKPLEAHMQGRRCNPSAVLEARVRTEAQLTRKAMLPQPGSASSSTAYNPIPSSYVVPRPEQVAVMQSAPAAAFPSLGLGTFIPTNYGNAYNFMSAPPTGANDSKFKLVAGEHILKAMRGVHEELHGLRIVPSEFPCGFCGRPERLSECPYYKLFFYQPSLKSSGTTPCTNVPIVCKIPGCKAEKDGNWSAVWKYNMREHIRVFHPSYSLDNVGLDTLIPLPQATLHDMYISDEEERGLRIPETNVPYKPPLPPLESDAATSGTTSAPWKATGFGAGAKRRRLRGP</sequence>
<evidence type="ECO:0000256" key="1">
    <source>
        <dbReference type="SAM" id="MobiDB-lite"/>
    </source>
</evidence>
<dbReference type="RefSeq" id="XP_047782750.1">
    <property type="nucleotide sequence ID" value="XM_047926983.1"/>
</dbReference>
<organism evidence="2 3">
    <name type="scientific">Rhodofomes roseus</name>
    <dbReference type="NCBI Taxonomy" id="34475"/>
    <lineage>
        <taxon>Eukaryota</taxon>
        <taxon>Fungi</taxon>
        <taxon>Dikarya</taxon>
        <taxon>Basidiomycota</taxon>
        <taxon>Agaricomycotina</taxon>
        <taxon>Agaricomycetes</taxon>
        <taxon>Polyporales</taxon>
        <taxon>Rhodofomes</taxon>
    </lineage>
</organism>
<accession>A0ABQ8KTN6</accession>
<evidence type="ECO:0000313" key="2">
    <source>
        <dbReference type="EMBL" id="KAH9841451.1"/>
    </source>
</evidence>
<protein>
    <submittedName>
        <fullName evidence="2">Uncharacterized protein</fullName>
    </submittedName>
</protein>
<feature type="region of interest" description="Disordered" evidence="1">
    <location>
        <begin position="366"/>
        <end position="409"/>
    </location>
</feature>
<evidence type="ECO:0000313" key="3">
    <source>
        <dbReference type="Proteomes" id="UP000814176"/>
    </source>
</evidence>
<dbReference type="GeneID" id="72007715"/>
<reference evidence="2 3" key="1">
    <citation type="journal article" date="2021" name="Environ. Microbiol.">
        <title>Gene family expansions and transcriptome signatures uncover fungal adaptations to wood decay.</title>
        <authorList>
            <person name="Hage H."/>
            <person name="Miyauchi S."/>
            <person name="Viragh M."/>
            <person name="Drula E."/>
            <person name="Min B."/>
            <person name="Chaduli D."/>
            <person name="Navarro D."/>
            <person name="Favel A."/>
            <person name="Norest M."/>
            <person name="Lesage-Meessen L."/>
            <person name="Balint B."/>
            <person name="Merenyi Z."/>
            <person name="de Eugenio L."/>
            <person name="Morin E."/>
            <person name="Martinez A.T."/>
            <person name="Baldrian P."/>
            <person name="Stursova M."/>
            <person name="Martinez M.J."/>
            <person name="Novotny C."/>
            <person name="Magnuson J.K."/>
            <person name="Spatafora J.W."/>
            <person name="Maurice S."/>
            <person name="Pangilinan J."/>
            <person name="Andreopoulos W."/>
            <person name="LaButti K."/>
            <person name="Hundley H."/>
            <person name="Na H."/>
            <person name="Kuo A."/>
            <person name="Barry K."/>
            <person name="Lipzen A."/>
            <person name="Henrissat B."/>
            <person name="Riley R."/>
            <person name="Ahrendt S."/>
            <person name="Nagy L.G."/>
            <person name="Grigoriev I.V."/>
            <person name="Martin F."/>
            <person name="Rosso M.N."/>
        </authorList>
    </citation>
    <scope>NUCLEOTIDE SEQUENCE [LARGE SCALE GENOMIC DNA]</scope>
    <source>
        <strain evidence="2 3">CIRM-BRFM 1785</strain>
    </source>
</reference>